<proteinExistence type="predicted"/>
<protein>
    <submittedName>
        <fullName evidence="4">Uncharacterized protein</fullName>
    </submittedName>
</protein>
<evidence type="ECO:0000313" key="4">
    <source>
        <dbReference type="EMBL" id="CAE0715240.1"/>
    </source>
</evidence>
<accession>A0A7S4AGS9</accession>
<evidence type="ECO:0000256" key="3">
    <source>
        <dbReference type="SAM" id="SignalP"/>
    </source>
</evidence>
<keyword evidence="2" id="KW-0812">Transmembrane</keyword>
<sequence>MPLIILLMLLGILARVPFSASLCVVVPPSCCTTTACALSCSSSSSSLSFSAPRNRSFLFTSMGPSSGFIDHRRNIYKRRTRSIDHDFRKTTGDAVLCGHQRLCSCSIATDTGSSSSLFSQIYNDNDNDKEDVTNNGDFGKKKVQSNRNQNNTKGTLVSVVSDLLYGANHVHANFLRLSGALYSRTILFSLPFVGIFFVVLPSLVLSSSYRQHTLAVIVQGGLQNAFTILADVSMRFYLHPLFRVVELLFSMFSACFGSSSSKTNTSAWGNNNNYNTSSSRKRFYLLVFLGPIVEELVFRFGFYKLWMLMFRPIPAEKKSDTRSSSGKGMDIAVGNGNDEIEIPVDQKGNKNSKQVVERNRNANGSTYNGNNNTNDWFLASGAVFAITHLVNFFPLDVVKYCDDAGNILLPGGSLGERFLLGLFPPGFTKTHGAFSLVNMVLFGAIFQGMHCFLNTLILYGPLFQKRGLFASIGAHMAWNFNVFWLVSNIQLRLVCRLVCVPLLRLLRQRTSIGGKRPKKTLEKRDEGLN</sequence>
<feature type="chain" id="PRO_5031103062" evidence="3">
    <location>
        <begin position="22"/>
        <end position="529"/>
    </location>
</feature>
<feature type="region of interest" description="Disordered" evidence="1">
    <location>
        <begin position="128"/>
        <end position="149"/>
    </location>
</feature>
<evidence type="ECO:0000256" key="2">
    <source>
        <dbReference type="SAM" id="Phobius"/>
    </source>
</evidence>
<dbReference type="AlphaFoldDB" id="A0A7S4AGS9"/>
<gene>
    <name evidence="4" type="ORF">PAUS00366_LOCUS7992</name>
</gene>
<feature type="transmembrane region" description="Helical" evidence="2">
    <location>
        <begin position="283"/>
        <end position="302"/>
    </location>
</feature>
<name>A0A7S4AGS9_9STRA</name>
<reference evidence="4" key="1">
    <citation type="submission" date="2021-01" db="EMBL/GenBank/DDBJ databases">
        <authorList>
            <person name="Corre E."/>
            <person name="Pelletier E."/>
            <person name="Niang G."/>
            <person name="Scheremetjew M."/>
            <person name="Finn R."/>
            <person name="Kale V."/>
            <person name="Holt S."/>
            <person name="Cochrane G."/>
            <person name="Meng A."/>
            <person name="Brown T."/>
            <person name="Cohen L."/>
        </authorList>
    </citation>
    <scope>NUCLEOTIDE SEQUENCE</scope>
    <source>
        <strain evidence="4">10249 10 AB</strain>
    </source>
</reference>
<feature type="transmembrane region" description="Helical" evidence="2">
    <location>
        <begin position="186"/>
        <end position="205"/>
    </location>
</feature>
<dbReference type="EMBL" id="HBIX01010560">
    <property type="protein sequence ID" value="CAE0715240.1"/>
    <property type="molecule type" value="Transcribed_RNA"/>
</dbReference>
<keyword evidence="3" id="KW-0732">Signal</keyword>
<keyword evidence="2" id="KW-1133">Transmembrane helix</keyword>
<keyword evidence="2" id="KW-0472">Membrane</keyword>
<feature type="signal peptide" evidence="3">
    <location>
        <begin position="1"/>
        <end position="21"/>
    </location>
</feature>
<organism evidence="4">
    <name type="scientific">Pseudo-nitzschia australis</name>
    <dbReference type="NCBI Taxonomy" id="44445"/>
    <lineage>
        <taxon>Eukaryota</taxon>
        <taxon>Sar</taxon>
        <taxon>Stramenopiles</taxon>
        <taxon>Ochrophyta</taxon>
        <taxon>Bacillariophyta</taxon>
        <taxon>Bacillariophyceae</taxon>
        <taxon>Bacillariophycidae</taxon>
        <taxon>Bacillariales</taxon>
        <taxon>Bacillariaceae</taxon>
        <taxon>Pseudo-nitzschia</taxon>
    </lineage>
</organism>
<evidence type="ECO:0000256" key="1">
    <source>
        <dbReference type="SAM" id="MobiDB-lite"/>
    </source>
</evidence>
<feature type="transmembrane region" description="Helical" evidence="2">
    <location>
        <begin position="439"/>
        <end position="462"/>
    </location>
</feature>